<feature type="compositionally biased region" description="Pro residues" evidence="1">
    <location>
        <begin position="108"/>
        <end position="119"/>
    </location>
</feature>
<evidence type="ECO:0000313" key="2">
    <source>
        <dbReference type="EMBL" id="KAB1117448.1"/>
    </source>
</evidence>
<dbReference type="Proteomes" id="UP000471364">
    <property type="component" value="Unassembled WGS sequence"/>
</dbReference>
<feature type="compositionally biased region" description="Low complexity" evidence="1">
    <location>
        <begin position="160"/>
        <end position="177"/>
    </location>
</feature>
<evidence type="ECO:0000256" key="1">
    <source>
        <dbReference type="SAM" id="MobiDB-lite"/>
    </source>
</evidence>
<accession>A0ABQ6UKB5</accession>
<organism evidence="2 3">
    <name type="scientific">Micromonospora aurantiaca</name>
    <name type="common">nom. illeg.</name>
    <dbReference type="NCBI Taxonomy" id="47850"/>
    <lineage>
        <taxon>Bacteria</taxon>
        <taxon>Bacillati</taxon>
        <taxon>Actinomycetota</taxon>
        <taxon>Actinomycetes</taxon>
        <taxon>Micromonosporales</taxon>
        <taxon>Micromonosporaceae</taxon>
        <taxon>Micromonospora</taxon>
    </lineage>
</organism>
<keyword evidence="3" id="KW-1185">Reference proteome</keyword>
<comment type="caution">
    <text evidence="2">The sequence shown here is derived from an EMBL/GenBank/DDBJ whole genome shotgun (WGS) entry which is preliminary data.</text>
</comment>
<reference evidence="2 3" key="1">
    <citation type="submission" date="2019-09" db="EMBL/GenBank/DDBJ databases">
        <title>High taxonomic diversity of Micromonospora strains isolated from Medicago sativa nodules in different geographical locations.</title>
        <authorList>
            <person name="Martinez-Hidalgo P."/>
            <person name="Flores-Felix J.D."/>
            <person name="Velazquez E."/>
            <person name="Brau L."/>
            <person name="Trujillo M.E."/>
            <person name="Martinez-Molina E."/>
        </authorList>
    </citation>
    <scope>NUCLEOTIDE SEQUENCE [LARGE SCALE GENOMIC DNA]</scope>
    <source>
        <strain evidence="2 3">ALFB5</strain>
    </source>
</reference>
<gene>
    <name evidence="2" type="ORF">F6X54_07755</name>
</gene>
<name>A0ABQ6UKB5_9ACTN</name>
<dbReference type="EMBL" id="WAAR01000024">
    <property type="protein sequence ID" value="KAB1117448.1"/>
    <property type="molecule type" value="Genomic_DNA"/>
</dbReference>
<feature type="region of interest" description="Disordered" evidence="1">
    <location>
        <begin position="54"/>
        <end position="201"/>
    </location>
</feature>
<sequence length="278" mass="28033">MVAASILLILVAVVLLIAGLAGGSSLLLIVSIAASLLSAVAFVAFARQAAAARATAGRETGPRLRTAHTVPSPDEPVIPVPHHTSTFGAGGSGWRQPPGSPVTEPDDAPPPAAYSPPAEPFDAGPYTSASDSEPAAGPYTPASGTEPAAGPYTTAFDTEPAAGPYAAPDPVVADAAPYSPPGPRVPETARPTSPAPGEAFDGDPPAEFLSTGEVARLVRLPDEVLVVDGHPRFHLPGCPHLVGREDEPLPVAEAVALGFTPCAHCAAATTLLAEARPR</sequence>
<protein>
    <submittedName>
        <fullName evidence="2">Uncharacterized protein</fullName>
    </submittedName>
</protein>
<proteinExistence type="predicted"/>
<evidence type="ECO:0000313" key="3">
    <source>
        <dbReference type="Proteomes" id="UP000471364"/>
    </source>
</evidence>